<dbReference type="Proteomes" id="UP000254968">
    <property type="component" value="Unassembled WGS sequence"/>
</dbReference>
<keyword evidence="2 4" id="KW-0396">Initiation factor</keyword>
<proteinExistence type="inferred from homology"/>
<dbReference type="PANTHER" id="PTHR10938:SF0">
    <property type="entry name" value="TRANSLATION INITIATION FACTOR IF-3, MITOCHONDRIAL"/>
    <property type="match status" value="1"/>
</dbReference>
<dbReference type="InterPro" id="IPR019813">
    <property type="entry name" value="Translation_initiation_fac3_CS"/>
</dbReference>
<gene>
    <name evidence="4 9" type="primary">infC</name>
    <name evidence="9" type="ORF">NCTC13315_02424</name>
</gene>
<dbReference type="OrthoDB" id="9806014at2"/>
<accession>A0A378I3W8</accession>
<dbReference type="SUPFAM" id="SSF54364">
    <property type="entry name" value="Translation initiation factor IF3, N-terminal domain"/>
    <property type="match status" value="1"/>
</dbReference>
<evidence type="ECO:0000256" key="4">
    <source>
        <dbReference type="HAMAP-Rule" id="MF_00080"/>
    </source>
</evidence>
<sequence>MFNQLEDLTISVSTKRDSDRARVNEQINVPEVRLIDDEGNQLGIVSTREALRAAEEGGLDLVEISPSARPPVCKIMDYGKFLFELSKKQAEAKKKQKQIQVKELKFRPTTEDGDYQVKLRNLIRFLKNGDKVKVTLRFRGREMAHQEIGMKLMERLQSDTAEHAVIEQQAKREGRQLLMVLSPKKKKE</sequence>
<dbReference type="PANTHER" id="PTHR10938">
    <property type="entry name" value="TRANSLATION INITIATION FACTOR IF-3"/>
    <property type="match status" value="1"/>
</dbReference>
<dbReference type="Gene3D" id="3.10.20.80">
    <property type="entry name" value="Translation initiation factor 3 (IF-3), N-terminal domain"/>
    <property type="match status" value="1"/>
</dbReference>
<dbReference type="Pfam" id="PF00707">
    <property type="entry name" value="IF3_C"/>
    <property type="match status" value="1"/>
</dbReference>
<dbReference type="GO" id="GO:0005829">
    <property type="term" value="C:cytosol"/>
    <property type="evidence" value="ECO:0007669"/>
    <property type="project" value="TreeGrafter"/>
</dbReference>
<dbReference type="FunFam" id="3.30.110.10:FF:000001">
    <property type="entry name" value="Translation initiation factor IF-3"/>
    <property type="match status" value="1"/>
</dbReference>
<dbReference type="Gene3D" id="3.30.110.10">
    <property type="entry name" value="Translation initiation factor 3 (IF-3), C-terminal domain"/>
    <property type="match status" value="1"/>
</dbReference>
<dbReference type="Pfam" id="PF05198">
    <property type="entry name" value="IF3_N"/>
    <property type="match status" value="1"/>
</dbReference>
<dbReference type="InterPro" id="IPR001288">
    <property type="entry name" value="Translation_initiation_fac_3"/>
</dbReference>
<reference evidence="9 10" key="1">
    <citation type="submission" date="2018-06" db="EMBL/GenBank/DDBJ databases">
        <authorList>
            <consortium name="Pathogen Informatics"/>
            <person name="Doyle S."/>
        </authorList>
    </citation>
    <scope>NUCLEOTIDE SEQUENCE [LARGE SCALE GENOMIC DNA]</scope>
    <source>
        <strain evidence="9 10">NCTC13315</strain>
    </source>
</reference>
<evidence type="ECO:0000256" key="2">
    <source>
        <dbReference type="ARBA" id="ARBA00022540"/>
    </source>
</evidence>
<feature type="domain" description="Translation initiation factor 3 N-terminal" evidence="8">
    <location>
        <begin position="23"/>
        <end position="92"/>
    </location>
</feature>
<dbReference type="NCBIfam" id="TIGR00168">
    <property type="entry name" value="infC"/>
    <property type="match status" value="1"/>
</dbReference>
<feature type="domain" description="Translation initiation factor 3 C-terminal" evidence="7">
    <location>
        <begin position="99"/>
        <end position="184"/>
    </location>
</feature>
<organism evidence="9 10">
    <name type="scientific">Legionella beliardensis</name>
    <dbReference type="NCBI Taxonomy" id="91822"/>
    <lineage>
        <taxon>Bacteria</taxon>
        <taxon>Pseudomonadati</taxon>
        <taxon>Pseudomonadota</taxon>
        <taxon>Gammaproteobacteria</taxon>
        <taxon>Legionellales</taxon>
        <taxon>Legionellaceae</taxon>
        <taxon>Legionella</taxon>
    </lineage>
</organism>
<evidence type="ECO:0000259" key="8">
    <source>
        <dbReference type="Pfam" id="PF05198"/>
    </source>
</evidence>
<evidence type="ECO:0000313" key="9">
    <source>
        <dbReference type="EMBL" id="STX29869.1"/>
    </source>
</evidence>
<dbReference type="SUPFAM" id="SSF55200">
    <property type="entry name" value="Translation initiation factor IF3, C-terminal domain"/>
    <property type="match status" value="1"/>
</dbReference>
<evidence type="ECO:0000256" key="3">
    <source>
        <dbReference type="ARBA" id="ARBA00022917"/>
    </source>
</evidence>
<evidence type="ECO:0000256" key="5">
    <source>
        <dbReference type="NCBIfam" id="TIGR00168"/>
    </source>
</evidence>
<dbReference type="EMBL" id="UGNV01000001">
    <property type="protein sequence ID" value="STX29869.1"/>
    <property type="molecule type" value="Genomic_DNA"/>
</dbReference>
<dbReference type="GO" id="GO:0032790">
    <property type="term" value="P:ribosome disassembly"/>
    <property type="evidence" value="ECO:0007669"/>
    <property type="project" value="TreeGrafter"/>
</dbReference>
<protein>
    <recommendedName>
        <fullName evidence="4 5">Translation initiation factor IF-3</fullName>
    </recommendedName>
</protein>
<comment type="function">
    <text evidence="4 6">IF-3 binds to the 30S ribosomal subunit and shifts the equilibrium between 70S ribosomes and their 50S and 30S subunits in favor of the free subunits, thus enhancing the availability of 30S subunits on which protein synthesis initiation begins.</text>
</comment>
<dbReference type="HAMAP" id="MF_00080">
    <property type="entry name" value="IF_3"/>
    <property type="match status" value="1"/>
</dbReference>
<dbReference type="InterPro" id="IPR036787">
    <property type="entry name" value="T_IF-3_N_sf"/>
</dbReference>
<keyword evidence="3 4" id="KW-0648">Protein biosynthesis</keyword>
<dbReference type="AlphaFoldDB" id="A0A378I3W8"/>
<evidence type="ECO:0000256" key="6">
    <source>
        <dbReference type="RuleBase" id="RU000646"/>
    </source>
</evidence>
<comment type="subcellular location">
    <subcellularLocation>
        <location evidence="4 6">Cytoplasm</location>
    </subcellularLocation>
</comment>
<dbReference type="InterPro" id="IPR036788">
    <property type="entry name" value="T_IF-3_C_sf"/>
</dbReference>
<dbReference type="FunFam" id="3.10.20.80:FF:000001">
    <property type="entry name" value="Translation initiation factor IF-3"/>
    <property type="match status" value="1"/>
</dbReference>
<dbReference type="GO" id="GO:0016020">
    <property type="term" value="C:membrane"/>
    <property type="evidence" value="ECO:0007669"/>
    <property type="project" value="TreeGrafter"/>
</dbReference>
<dbReference type="GO" id="GO:0003743">
    <property type="term" value="F:translation initiation factor activity"/>
    <property type="evidence" value="ECO:0007669"/>
    <property type="project" value="UniProtKB-UniRule"/>
</dbReference>
<comment type="similarity">
    <text evidence="1 4 6">Belongs to the IF-3 family.</text>
</comment>
<keyword evidence="10" id="KW-1185">Reference proteome</keyword>
<name>A0A378I3W8_9GAMM</name>
<dbReference type="InterPro" id="IPR019814">
    <property type="entry name" value="Translation_initiation_fac_3_N"/>
</dbReference>
<comment type="subunit">
    <text evidence="4 6">Monomer.</text>
</comment>
<dbReference type="PROSITE" id="PS00938">
    <property type="entry name" value="IF3"/>
    <property type="match status" value="1"/>
</dbReference>
<dbReference type="InterPro" id="IPR019815">
    <property type="entry name" value="Translation_initiation_fac_3_C"/>
</dbReference>
<evidence type="ECO:0000256" key="1">
    <source>
        <dbReference type="ARBA" id="ARBA00005439"/>
    </source>
</evidence>
<evidence type="ECO:0000313" key="10">
    <source>
        <dbReference type="Proteomes" id="UP000254968"/>
    </source>
</evidence>
<evidence type="ECO:0000259" key="7">
    <source>
        <dbReference type="Pfam" id="PF00707"/>
    </source>
</evidence>
<dbReference type="GO" id="GO:0043022">
    <property type="term" value="F:ribosome binding"/>
    <property type="evidence" value="ECO:0007669"/>
    <property type="project" value="UniProtKB-ARBA"/>
</dbReference>
<keyword evidence="4" id="KW-0963">Cytoplasm</keyword>